<keyword evidence="9 23" id="KW-0418">Kinase</keyword>
<evidence type="ECO:0000256" key="13">
    <source>
        <dbReference type="ARBA" id="ARBA00023136"/>
    </source>
</evidence>
<feature type="domain" description="PAS" evidence="20">
    <location>
        <begin position="387"/>
        <end position="459"/>
    </location>
</feature>
<evidence type="ECO:0000256" key="1">
    <source>
        <dbReference type="ARBA" id="ARBA00000085"/>
    </source>
</evidence>
<feature type="region of interest" description="Disordered" evidence="17">
    <location>
        <begin position="759"/>
        <end position="779"/>
    </location>
</feature>
<keyword evidence="8" id="KW-0547">Nucleotide-binding</keyword>
<dbReference type="InterPro" id="IPR001610">
    <property type="entry name" value="PAC"/>
</dbReference>
<dbReference type="PROSITE" id="PS50112">
    <property type="entry name" value="PAS"/>
    <property type="match status" value="2"/>
</dbReference>
<dbReference type="GO" id="GO:0005886">
    <property type="term" value="C:plasma membrane"/>
    <property type="evidence" value="ECO:0007669"/>
    <property type="project" value="UniProtKB-SubCell"/>
</dbReference>
<evidence type="ECO:0000313" key="24">
    <source>
        <dbReference type="Proteomes" id="UP000199032"/>
    </source>
</evidence>
<dbReference type="InterPro" id="IPR013656">
    <property type="entry name" value="PAS_4"/>
</dbReference>
<dbReference type="InterPro" id="IPR000014">
    <property type="entry name" value="PAS"/>
</dbReference>
<evidence type="ECO:0000256" key="8">
    <source>
        <dbReference type="ARBA" id="ARBA00022741"/>
    </source>
</evidence>
<dbReference type="SUPFAM" id="SSF47384">
    <property type="entry name" value="Homodimeric domain of signal transducing histidine kinase"/>
    <property type="match status" value="1"/>
</dbReference>
<dbReference type="GO" id="GO:0000155">
    <property type="term" value="F:phosphorelay sensor kinase activity"/>
    <property type="evidence" value="ECO:0007669"/>
    <property type="project" value="InterPro"/>
</dbReference>
<evidence type="ECO:0000256" key="6">
    <source>
        <dbReference type="ARBA" id="ARBA00022679"/>
    </source>
</evidence>
<feature type="region of interest" description="Disordered" evidence="17">
    <location>
        <begin position="927"/>
        <end position="956"/>
    </location>
</feature>
<evidence type="ECO:0000256" key="2">
    <source>
        <dbReference type="ARBA" id="ARBA00004651"/>
    </source>
</evidence>
<dbReference type="Pfam" id="PF08448">
    <property type="entry name" value="PAS_4"/>
    <property type="match status" value="1"/>
</dbReference>
<dbReference type="Proteomes" id="UP000199032">
    <property type="component" value="Unassembled WGS sequence"/>
</dbReference>
<dbReference type="SMART" id="SM00065">
    <property type="entry name" value="GAF"/>
    <property type="match status" value="1"/>
</dbReference>
<dbReference type="SMART" id="SM00091">
    <property type="entry name" value="PAS"/>
    <property type="match status" value="2"/>
</dbReference>
<dbReference type="InterPro" id="IPR003661">
    <property type="entry name" value="HisK_dim/P_dom"/>
</dbReference>
<keyword evidence="10" id="KW-0067">ATP-binding</keyword>
<keyword evidence="24" id="KW-1185">Reference proteome</keyword>
<dbReference type="Gene3D" id="1.10.287.130">
    <property type="match status" value="1"/>
</dbReference>
<name>A0A0S4LAE7_9BACT</name>
<keyword evidence="13" id="KW-0472">Membrane</keyword>
<evidence type="ECO:0000256" key="7">
    <source>
        <dbReference type="ARBA" id="ARBA00022692"/>
    </source>
</evidence>
<dbReference type="SUPFAM" id="SSF47226">
    <property type="entry name" value="Histidine-containing phosphotransfer domain, HPT domain"/>
    <property type="match status" value="1"/>
</dbReference>
<dbReference type="Pfam" id="PF00512">
    <property type="entry name" value="HisKA"/>
    <property type="match status" value="1"/>
</dbReference>
<dbReference type="InterPro" id="IPR011006">
    <property type="entry name" value="CheY-like_superfamily"/>
</dbReference>
<dbReference type="Gene3D" id="3.30.450.40">
    <property type="match status" value="1"/>
</dbReference>
<keyword evidence="14" id="KW-0131">Cell cycle</keyword>
<keyword evidence="12" id="KW-0902">Two-component regulatory system</keyword>
<dbReference type="InterPro" id="IPR000700">
    <property type="entry name" value="PAS-assoc_C"/>
</dbReference>
<dbReference type="InterPro" id="IPR036890">
    <property type="entry name" value="HATPase_C_sf"/>
</dbReference>
<dbReference type="FunFam" id="1.10.287.130:FF:000038">
    <property type="entry name" value="Sensory transduction histidine kinase"/>
    <property type="match status" value="1"/>
</dbReference>
<dbReference type="CDD" id="cd00082">
    <property type="entry name" value="HisKA"/>
    <property type="match status" value="1"/>
</dbReference>
<dbReference type="SMART" id="SM00086">
    <property type="entry name" value="PAC"/>
    <property type="match status" value="2"/>
</dbReference>
<keyword evidence="4" id="KW-1003">Cell membrane</keyword>
<feature type="domain" description="Histidine kinase" evidence="18">
    <location>
        <begin position="533"/>
        <end position="754"/>
    </location>
</feature>
<keyword evidence="6 23" id="KW-0808">Transferase</keyword>
<evidence type="ECO:0000256" key="14">
    <source>
        <dbReference type="ARBA" id="ARBA00023306"/>
    </source>
</evidence>
<dbReference type="InterPro" id="IPR004358">
    <property type="entry name" value="Sig_transdc_His_kin-like_C"/>
</dbReference>
<feature type="domain" description="HPt" evidence="22">
    <location>
        <begin position="978"/>
        <end position="1079"/>
    </location>
</feature>
<dbReference type="EMBL" id="CZQA01000001">
    <property type="protein sequence ID" value="CUS34143.1"/>
    <property type="molecule type" value="Genomic_DNA"/>
</dbReference>
<dbReference type="CDD" id="cd00130">
    <property type="entry name" value="PAS"/>
    <property type="match status" value="2"/>
</dbReference>
<dbReference type="InterPro" id="IPR005467">
    <property type="entry name" value="His_kinase_dom"/>
</dbReference>
<evidence type="ECO:0000256" key="16">
    <source>
        <dbReference type="PROSITE-ProRule" id="PRU00169"/>
    </source>
</evidence>
<comment type="catalytic activity">
    <reaction evidence="1">
        <text>ATP + protein L-histidine = ADP + protein N-phospho-L-histidine.</text>
        <dbReference type="EC" id="2.7.13.3"/>
    </reaction>
</comment>
<evidence type="ECO:0000256" key="17">
    <source>
        <dbReference type="SAM" id="MobiDB-lite"/>
    </source>
</evidence>
<dbReference type="Pfam" id="PF00072">
    <property type="entry name" value="Response_reg"/>
    <property type="match status" value="1"/>
</dbReference>
<dbReference type="InterPro" id="IPR029016">
    <property type="entry name" value="GAF-like_dom_sf"/>
</dbReference>
<dbReference type="PANTHER" id="PTHR45339:SF1">
    <property type="entry name" value="HYBRID SIGNAL TRANSDUCTION HISTIDINE KINASE J"/>
    <property type="match status" value="1"/>
</dbReference>
<dbReference type="SUPFAM" id="SSF52172">
    <property type="entry name" value="CheY-like"/>
    <property type="match status" value="1"/>
</dbReference>
<dbReference type="InterPro" id="IPR001789">
    <property type="entry name" value="Sig_transdc_resp-reg_receiver"/>
</dbReference>
<dbReference type="PRINTS" id="PR00344">
    <property type="entry name" value="BCTRLSENSOR"/>
</dbReference>
<protein>
    <recommendedName>
        <fullName evidence="3">histidine kinase</fullName>
        <ecNumber evidence="3">2.7.13.3</ecNumber>
    </recommendedName>
</protein>
<feature type="modified residue" description="Phosphohistidine" evidence="15">
    <location>
        <position position="1017"/>
    </location>
</feature>
<proteinExistence type="predicted"/>
<accession>A0A0S4LAE7</accession>
<reference evidence="23 24" key="1">
    <citation type="submission" date="2015-10" db="EMBL/GenBank/DDBJ databases">
        <authorList>
            <person name="Gilbert D.G."/>
        </authorList>
    </citation>
    <scope>NUCLEOTIDE SEQUENCE [LARGE SCALE GENOMIC DNA]</scope>
    <source>
        <strain evidence="23">COMA1</strain>
    </source>
</reference>
<dbReference type="RefSeq" id="WP_090745949.1">
    <property type="nucleotide sequence ID" value="NZ_CZQA01000001.1"/>
</dbReference>
<dbReference type="Pfam" id="PF02518">
    <property type="entry name" value="HATPase_c"/>
    <property type="match status" value="1"/>
</dbReference>
<dbReference type="SUPFAM" id="SSF55874">
    <property type="entry name" value="ATPase domain of HSP90 chaperone/DNA topoisomerase II/histidine kinase"/>
    <property type="match status" value="1"/>
</dbReference>
<evidence type="ECO:0000259" key="22">
    <source>
        <dbReference type="PROSITE" id="PS50894"/>
    </source>
</evidence>
<dbReference type="Gene3D" id="3.30.565.10">
    <property type="entry name" value="Histidine kinase-like ATPase, C-terminal domain"/>
    <property type="match status" value="1"/>
</dbReference>
<evidence type="ECO:0000256" key="11">
    <source>
        <dbReference type="ARBA" id="ARBA00022989"/>
    </source>
</evidence>
<dbReference type="PROSITE" id="PS50894">
    <property type="entry name" value="HPT"/>
    <property type="match status" value="1"/>
</dbReference>
<dbReference type="Pfam" id="PF01590">
    <property type="entry name" value="GAF"/>
    <property type="match status" value="1"/>
</dbReference>
<dbReference type="CDD" id="cd17546">
    <property type="entry name" value="REC_hyHK_CKI1_RcsC-like"/>
    <property type="match status" value="1"/>
</dbReference>
<dbReference type="SMART" id="SM00073">
    <property type="entry name" value="HPT"/>
    <property type="match status" value="1"/>
</dbReference>
<evidence type="ECO:0000256" key="10">
    <source>
        <dbReference type="ARBA" id="ARBA00022840"/>
    </source>
</evidence>
<keyword evidence="11" id="KW-1133">Transmembrane helix</keyword>
<dbReference type="Pfam" id="PF08447">
    <property type="entry name" value="PAS_3"/>
    <property type="match status" value="1"/>
</dbReference>
<dbReference type="SMART" id="SM00387">
    <property type="entry name" value="HATPase_c"/>
    <property type="match status" value="1"/>
</dbReference>
<dbReference type="AlphaFoldDB" id="A0A0S4LAE7"/>
<dbReference type="Gene3D" id="3.30.450.20">
    <property type="entry name" value="PAS domain"/>
    <property type="match status" value="2"/>
</dbReference>
<dbReference type="NCBIfam" id="TIGR00229">
    <property type="entry name" value="sensory_box"/>
    <property type="match status" value="2"/>
</dbReference>
<dbReference type="SUPFAM" id="SSF55781">
    <property type="entry name" value="GAF domain-like"/>
    <property type="match status" value="1"/>
</dbReference>
<feature type="domain" description="Response regulatory" evidence="19">
    <location>
        <begin position="788"/>
        <end position="917"/>
    </location>
</feature>
<dbReference type="InterPro" id="IPR036641">
    <property type="entry name" value="HPT_dom_sf"/>
</dbReference>
<feature type="domain" description="PAC" evidence="21">
    <location>
        <begin position="463"/>
        <end position="515"/>
    </location>
</feature>
<dbReference type="Pfam" id="PF01627">
    <property type="entry name" value="Hpt"/>
    <property type="match status" value="1"/>
</dbReference>
<dbReference type="CDD" id="cd00088">
    <property type="entry name" value="HPT"/>
    <property type="match status" value="1"/>
</dbReference>
<evidence type="ECO:0000256" key="12">
    <source>
        <dbReference type="ARBA" id="ARBA00023012"/>
    </source>
</evidence>
<dbReference type="Gene3D" id="3.40.50.2300">
    <property type="match status" value="1"/>
</dbReference>
<dbReference type="InterPro" id="IPR013655">
    <property type="entry name" value="PAS_fold_3"/>
</dbReference>
<evidence type="ECO:0000256" key="3">
    <source>
        <dbReference type="ARBA" id="ARBA00012438"/>
    </source>
</evidence>
<evidence type="ECO:0000256" key="4">
    <source>
        <dbReference type="ARBA" id="ARBA00022475"/>
    </source>
</evidence>
<organism evidence="23 24">
    <name type="scientific">Candidatus Nitrospira nitrosa</name>
    <dbReference type="NCBI Taxonomy" id="1742972"/>
    <lineage>
        <taxon>Bacteria</taxon>
        <taxon>Pseudomonadati</taxon>
        <taxon>Nitrospirota</taxon>
        <taxon>Nitrospiria</taxon>
        <taxon>Nitrospirales</taxon>
        <taxon>Nitrospiraceae</taxon>
        <taxon>Nitrospira</taxon>
    </lineage>
</organism>
<evidence type="ECO:0000256" key="9">
    <source>
        <dbReference type="ARBA" id="ARBA00022777"/>
    </source>
</evidence>
<comment type="subcellular location">
    <subcellularLocation>
        <location evidence="2">Cell membrane</location>
        <topology evidence="2">Multi-pass membrane protein</topology>
    </subcellularLocation>
</comment>
<dbReference type="InterPro" id="IPR035965">
    <property type="entry name" value="PAS-like_dom_sf"/>
</dbReference>
<dbReference type="PROSITE" id="PS50109">
    <property type="entry name" value="HIS_KIN"/>
    <property type="match status" value="1"/>
</dbReference>
<dbReference type="SMART" id="SM00388">
    <property type="entry name" value="HisKA"/>
    <property type="match status" value="1"/>
</dbReference>
<evidence type="ECO:0000259" key="18">
    <source>
        <dbReference type="PROSITE" id="PS50109"/>
    </source>
</evidence>
<evidence type="ECO:0000259" key="20">
    <source>
        <dbReference type="PROSITE" id="PS50112"/>
    </source>
</evidence>
<dbReference type="Gene3D" id="1.20.120.160">
    <property type="entry name" value="HPT domain"/>
    <property type="match status" value="1"/>
</dbReference>
<feature type="modified residue" description="4-aspartylphosphate" evidence="16">
    <location>
        <position position="837"/>
    </location>
</feature>
<gene>
    <name evidence="23" type="ORF">COMA1_11546</name>
</gene>
<dbReference type="SUPFAM" id="SSF55785">
    <property type="entry name" value="PYP-like sensor domain (PAS domain)"/>
    <property type="match status" value="2"/>
</dbReference>
<dbReference type="SMART" id="SM00448">
    <property type="entry name" value="REC"/>
    <property type="match status" value="1"/>
</dbReference>
<evidence type="ECO:0000259" key="19">
    <source>
        <dbReference type="PROSITE" id="PS50110"/>
    </source>
</evidence>
<dbReference type="InterPro" id="IPR008207">
    <property type="entry name" value="Sig_transdc_His_kin_Hpt_dom"/>
</dbReference>
<sequence length="1079" mass="119337">MHPLLARQLKRLDLDETHPPSPVVWDELLKKINQSYVEADQGHALLERSLALSSAEMQELYAQLKQSSETQLEQERNTLQTVLQSLGDGLCVVDAEWKIQLVNSQAELLFGETGPALIGRSVYRMISPGPEEYRSECLITDSTFPSLASGDPYRTDDGVLLARNGELLPIALVVTPLLLAGKAIGAVLVLRDVSHQKRVERERQQTEGVLRRIKTGLSELAESPEIYNGNLEEAFQTITRVAAVFLCVERVSIWFFTEDRSAIQCAKLFHFTTQEYSQGTVLTATAYPHYFRELAAEQPVVADDAQHDPKTAEFTASYLAPLGITSMLDIPIRSGGRMVGVICHEHIGPFRSWTLEEQHFAVSVSNTLTLALEAADRKKVEQALRTSEGRLTMTVQSTNIGIWDWDLTSNEMYFSPEWKRQLGYEDHEFANSFQEWECRVHPDDLERSLGAIEAYLNGRVGALENEHRLRHKDGSYRWILARGTIIRNEGVLSSRMVGIHIDVTDRKTAEEVLRQAKDAAEAASRAKSQFLANMSHEIRTPMNGVLGLAELLLRCSLNEKERHLTQSIHRSGSVLLAIINDILDFSKIEAGKLQLEAIPFEVRRTVEEALAVSSPTAEQKGLRLSCHIDPRIPVSLIGDPTRLRQILVNLVSNAVKFTEQGAITVSAELEETREGRYGLSISVTDTGIGISLEAQTNIFDAFSQADGSTTRKYGGTGLGLAIVKQLVTLMGGTIKLQSRPREGTCFRFTVYCKPADMPSQRPMESIAASDNRGEAVRDQRPVRRREVRILLVEDNPVNREVAGGMLEVLNCRIDTAENGREAVDAIAKTEYALVFMDCQMPEMDGLTATKLIRAREAEQTQQTGDSAVAPPPRLPIVALTAHAMQGDREQCLAAGMDDHLSKPFTLVQLEHMLSRWLPNRLRGEVSQQTIPPGSMGKEMVGDLQEDPRGVSEPVEPATGSIIDQTALAGIRALQRSGQPDIVARVVTSYFETSPDIVDRIRSAVRSQNAAELRAAAHRLKSSSAQLGAMAVSADCRELEQMGERQDLTHADEVAARLEQHYATACIALRGEVTKGSIAA</sequence>
<dbReference type="FunFam" id="3.30.565.10:FF:000010">
    <property type="entry name" value="Sensor histidine kinase RcsC"/>
    <property type="match status" value="1"/>
</dbReference>
<dbReference type="PROSITE" id="PS50113">
    <property type="entry name" value="PAC"/>
    <property type="match status" value="1"/>
</dbReference>
<dbReference type="STRING" id="1742972.COMA1_11546"/>
<dbReference type="PANTHER" id="PTHR45339">
    <property type="entry name" value="HYBRID SIGNAL TRANSDUCTION HISTIDINE KINASE J"/>
    <property type="match status" value="1"/>
</dbReference>
<evidence type="ECO:0000259" key="21">
    <source>
        <dbReference type="PROSITE" id="PS50113"/>
    </source>
</evidence>
<feature type="domain" description="PAS" evidence="20">
    <location>
        <begin position="75"/>
        <end position="128"/>
    </location>
</feature>
<dbReference type="GO" id="GO:0005524">
    <property type="term" value="F:ATP binding"/>
    <property type="evidence" value="ECO:0007669"/>
    <property type="project" value="UniProtKB-KW"/>
</dbReference>
<dbReference type="InterPro" id="IPR003594">
    <property type="entry name" value="HATPase_dom"/>
</dbReference>
<evidence type="ECO:0000313" key="23">
    <source>
        <dbReference type="EMBL" id="CUS34143.1"/>
    </source>
</evidence>
<dbReference type="CDD" id="cd16922">
    <property type="entry name" value="HATPase_EvgS-ArcB-TorS-like"/>
    <property type="match status" value="1"/>
</dbReference>
<dbReference type="InterPro" id="IPR003018">
    <property type="entry name" value="GAF"/>
</dbReference>
<dbReference type="EC" id="2.7.13.3" evidence="3"/>
<evidence type="ECO:0000256" key="5">
    <source>
        <dbReference type="ARBA" id="ARBA00022553"/>
    </source>
</evidence>
<dbReference type="InterPro" id="IPR036097">
    <property type="entry name" value="HisK_dim/P_sf"/>
</dbReference>
<dbReference type="PROSITE" id="PS50110">
    <property type="entry name" value="RESPONSE_REGULATORY"/>
    <property type="match status" value="1"/>
</dbReference>
<evidence type="ECO:0000256" key="15">
    <source>
        <dbReference type="PROSITE-ProRule" id="PRU00110"/>
    </source>
</evidence>
<keyword evidence="5 16" id="KW-0597">Phosphoprotein</keyword>
<keyword evidence="7" id="KW-0812">Transmembrane</keyword>